<dbReference type="Proteomes" id="UP000799118">
    <property type="component" value="Unassembled WGS sequence"/>
</dbReference>
<dbReference type="GO" id="GO:0006508">
    <property type="term" value="P:proteolysis"/>
    <property type="evidence" value="ECO:0007669"/>
    <property type="project" value="UniProtKB-KW"/>
</dbReference>
<keyword evidence="2" id="KW-0645">Protease</keyword>
<evidence type="ECO:0000256" key="2">
    <source>
        <dbReference type="ARBA" id="ARBA00022670"/>
    </source>
</evidence>
<dbReference type="InterPro" id="IPR003653">
    <property type="entry name" value="Peptidase_C48_C"/>
</dbReference>
<accession>A0A6A4IKM0</accession>
<name>A0A6A4IKM0_9AGAR</name>
<reference evidence="5" key="1">
    <citation type="journal article" date="2019" name="Environ. Microbiol.">
        <title>Fungal ecological strategies reflected in gene transcription - a case study of two litter decomposers.</title>
        <authorList>
            <person name="Barbi F."/>
            <person name="Kohler A."/>
            <person name="Barry K."/>
            <person name="Baskaran P."/>
            <person name="Daum C."/>
            <person name="Fauchery L."/>
            <person name="Ihrmark K."/>
            <person name="Kuo A."/>
            <person name="LaButti K."/>
            <person name="Lipzen A."/>
            <person name="Morin E."/>
            <person name="Grigoriev I.V."/>
            <person name="Henrissat B."/>
            <person name="Lindahl B."/>
            <person name="Martin F."/>
        </authorList>
    </citation>
    <scope>NUCLEOTIDE SEQUENCE</scope>
    <source>
        <strain evidence="5">JB14</strain>
    </source>
</reference>
<dbReference type="InterPro" id="IPR038765">
    <property type="entry name" value="Papain-like_cys_pep_sf"/>
</dbReference>
<evidence type="ECO:0000259" key="4">
    <source>
        <dbReference type="Pfam" id="PF02902"/>
    </source>
</evidence>
<evidence type="ECO:0000313" key="6">
    <source>
        <dbReference type="Proteomes" id="UP000799118"/>
    </source>
</evidence>
<comment type="similarity">
    <text evidence="1">Belongs to the peptidase C48 family.</text>
</comment>
<dbReference type="Pfam" id="PF02902">
    <property type="entry name" value="Peptidase_C48"/>
    <property type="match status" value="1"/>
</dbReference>
<dbReference type="GO" id="GO:0019783">
    <property type="term" value="F:ubiquitin-like protein peptidase activity"/>
    <property type="evidence" value="ECO:0007669"/>
    <property type="project" value="UniProtKB-ARBA"/>
</dbReference>
<keyword evidence="6" id="KW-1185">Reference proteome</keyword>
<dbReference type="SUPFAM" id="SSF54001">
    <property type="entry name" value="Cysteine proteinases"/>
    <property type="match status" value="1"/>
</dbReference>
<feature type="domain" description="Ubiquitin-like protease family profile" evidence="4">
    <location>
        <begin position="29"/>
        <end position="152"/>
    </location>
</feature>
<evidence type="ECO:0000256" key="3">
    <source>
        <dbReference type="ARBA" id="ARBA00022801"/>
    </source>
</evidence>
<keyword evidence="3" id="KW-0378">Hydrolase</keyword>
<evidence type="ECO:0000256" key="1">
    <source>
        <dbReference type="ARBA" id="ARBA00005234"/>
    </source>
</evidence>
<dbReference type="EMBL" id="ML769389">
    <property type="protein sequence ID" value="KAE9409064.1"/>
    <property type="molecule type" value="Genomic_DNA"/>
</dbReference>
<protein>
    <recommendedName>
        <fullName evidence="4">Ubiquitin-like protease family profile domain-containing protein</fullName>
    </recommendedName>
</protein>
<evidence type="ECO:0000313" key="5">
    <source>
        <dbReference type="EMBL" id="KAE9409064.1"/>
    </source>
</evidence>
<dbReference type="AlphaFoldDB" id="A0A6A4IKM0"/>
<gene>
    <name evidence="5" type="ORF">BT96DRAFT_932330</name>
</gene>
<dbReference type="GO" id="GO:0008234">
    <property type="term" value="F:cysteine-type peptidase activity"/>
    <property type="evidence" value="ECO:0007669"/>
    <property type="project" value="InterPro"/>
</dbReference>
<sequence length="205" mass="23505">MCSDKITKFVSWKHFAMLGVDQWLAGNNALRHHLLRWVGRAQQKQKLNMFDQVSIPINGNRNHCLQDLCVVNCCKPPEQRKNKKLMMVLLLNMTALMWLAETLATIHCNNEEVHIRGDLANWKYDPHAKVPFQPNMYNCGVHTLWHLKHIIKLGIVHESLDSAHQLQFTNDMVMIFWVGSLNEAISGSEPCNWTVIGDIDVAARG</sequence>
<proteinExistence type="inferred from homology"/>
<organism evidence="5 6">
    <name type="scientific">Gymnopus androsaceus JB14</name>
    <dbReference type="NCBI Taxonomy" id="1447944"/>
    <lineage>
        <taxon>Eukaryota</taxon>
        <taxon>Fungi</taxon>
        <taxon>Dikarya</taxon>
        <taxon>Basidiomycota</taxon>
        <taxon>Agaricomycotina</taxon>
        <taxon>Agaricomycetes</taxon>
        <taxon>Agaricomycetidae</taxon>
        <taxon>Agaricales</taxon>
        <taxon>Marasmiineae</taxon>
        <taxon>Omphalotaceae</taxon>
        <taxon>Gymnopus</taxon>
    </lineage>
</organism>